<dbReference type="CDD" id="cd17895">
    <property type="entry name" value="AGPR_1_N"/>
    <property type="match status" value="1"/>
</dbReference>
<comment type="subcellular location">
    <subcellularLocation>
        <location evidence="7">Cytoplasm</location>
    </subcellularLocation>
</comment>
<gene>
    <name evidence="7" type="primary">argC</name>
    <name evidence="9" type="ORF">SAMN02745973_01867</name>
</gene>
<dbReference type="SUPFAM" id="SSF55347">
    <property type="entry name" value="Glyceraldehyde-3-phosphate dehydrogenase-like, C-terminal domain"/>
    <property type="match status" value="1"/>
</dbReference>
<dbReference type="Proteomes" id="UP000196365">
    <property type="component" value="Unassembled WGS sequence"/>
</dbReference>
<dbReference type="PANTHER" id="PTHR32338:SF10">
    <property type="entry name" value="N-ACETYL-GAMMA-GLUTAMYL-PHOSPHATE REDUCTASE, CHLOROPLASTIC-RELATED"/>
    <property type="match status" value="1"/>
</dbReference>
<evidence type="ECO:0000256" key="6">
    <source>
        <dbReference type="ARBA" id="ARBA00050557"/>
    </source>
</evidence>
<keyword evidence="4 7" id="KW-0521">NADP</keyword>
<comment type="function">
    <text evidence="7">Catalyzes the NADPH-dependent reduction of N-acetyl-5-glutamyl phosphate to yield N-acetyl-L-glutamate 5-semialdehyde.</text>
</comment>
<accession>A0A1T4NZ85</accession>
<dbReference type="CDD" id="cd23934">
    <property type="entry name" value="AGPR_1_C"/>
    <property type="match status" value="1"/>
</dbReference>
<dbReference type="Pfam" id="PF01118">
    <property type="entry name" value="Semialdhyde_dh"/>
    <property type="match status" value="1"/>
</dbReference>
<comment type="similarity">
    <text evidence="7">Belongs to the NAGSA dehydrogenase family. Type 1 subfamily.</text>
</comment>
<sequence>MIKVGIVGATGYVGQQLTWLLYHHPKCEISFLTSNQYSKMNFSKIYGQYKGFINKKCIKIQEIDDYLDQTDVVFLALPHGKAFVLAKKCLAKGIKVIDMGADFRLKDPEIYEKWYQVKHDGVDFISQAVYGLPEIHREEIKEADFIANPGCYCTASILALIPLLKAGVMDPSSIIIDAASGVSGSGRSANTENLFTEVHESFKAYKVASHRHTPEIEQELSAASYDKKKIKITFTPHLAPMNRGILATCYGNLENKQSIEELYELYYKEYGEEYFIRILEDLPETRWVKGSNFCDIALRIDERSNRIIVISAIDNMGKGAAGQGIQNLNILFGLKEQEGLEMLAMMP</sequence>
<dbReference type="SMART" id="SM00859">
    <property type="entry name" value="Semialdhyde_dh"/>
    <property type="match status" value="1"/>
</dbReference>
<comment type="catalytic activity">
    <reaction evidence="6 7">
        <text>N-acetyl-L-glutamate 5-semialdehyde + phosphate + NADP(+) = N-acetyl-L-glutamyl 5-phosphate + NADPH + H(+)</text>
        <dbReference type="Rhea" id="RHEA:21588"/>
        <dbReference type="ChEBI" id="CHEBI:15378"/>
        <dbReference type="ChEBI" id="CHEBI:29123"/>
        <dbReference type="ChEBI" id="CHEBI:43474"/>
        <dbReference type="ChEBI" id="CHEBI:57783"/>
        <dbReference type="ChEBI" id="CHEBI:57936"/>
        <dbReference type="ChEBI" id="CHEBI:58349"/>
        <dbReference type="EC" id="1.2.1.38"/>
    </reaction>
</comment>
<name>A0A1T4NZ85_9FIRM</name>
<keyword evidence="2 7" id="KW-0055">Arginine biosynthesis</keyword>
<keyword evidence="5 7" id="KW-0560">Oxidoreductase</keyword>
<dbReference type="Pfam" id="PF22698">
    <property type="entry name" value="Semialdhyde_dhC_1"/>
    <property type="match status" value="1"/>
</dbReference>
<evidence type="ECO:0000256" key="3">
    <source>
        <dbReference type="ARBA" id="ARBA00022605"/>
    </source>
</evidence>
<dbReference type="EMBL" id="FUWV01000013">
    <property type="protein sequence ID" value="SJZ84346.1"/>
    <property type="molecule type" value="Genomic_DNA"/>
</dbReference>
<dbReference type="GO" id="GO:0006526">
    <property type="term" value="P:L-arginine biosynthetic process"/>
    <property type="evidence" value="ECO:0007669"/>
    <property type="project" value="UniProtKB-UniRule"/>
</dbReference>
<evidence type="ECO:0000256" key="4">
    <source>
        <dbReference type="ARBA" id="ARBA00022857"/>
    </source>
</evidence>
<dbReference type="InterPro" id="IPR036291">
    <property type="entry name" value="NAD(P)-bd_dom_sf"/>
</dbReference>
<dbReference type="NCBIfam" id="TIGR01850">
    <property type="entry name" value="argC"/>
    <property type="match status" value="1"/>
</dbReference>
<evidence type="ECO:0000313" key="10">
    <source>
        <dbReference type="Proteomes" id="UP000196365"/>
    </source>
</evidence>
<dbReference type="PANTHER" id="PTHR32338">
    <property type="entry name" value="N-ACETYL-GAMMA-GLUTAMYL-PHOSPHATE REDUCTASE, CHLOROPLASTIC-RELATED-RELATED"/>
    <property type="match status" value="1"/>
</dbReference>
<dbReference type="HAMAP" id="MF_00150">
    <property type="entry name" value="ArgC_type1"/>
    <property type="match status" value="1"/>
</dbReference>
<evidence type="ECO:0000256" key="5">
    <source>
        <dbReference type="ARBA" id="ARBA00023002"/>
    </source>
</evidence>
<dbReference type="GO" id="GO:0051287">
    <property type="term" value="F:NAD binding"/>
    <property type="evidence" value="ECO:0007669"/>
    <property type="project" value="InterPro"/>
</dbReference>
<dbReference type="EC" id="1.2.1.38" evidence="7"/>
<dbReference type="InterPro" id="IPR000706">
    <property type="entry name" value="AGPR_type-1"/>
</dbReference>
<organism evidence="9 10">
    <name type="scientific">Garciella nitratireducens DSM 15102</name>
    <dbReference type="NCBI Taxonomy" id="1121911"/>
    <lineage>
        <taxon>Bacteria</taxon>
        <taxon>Bacillati</taxon>
        <taxon>Bacillota</taxon>
        <taxon>Clostridia</taxon>
        <taxon>Eubacteriales</taxon>
        <taxon>Eubacteriaceae</taxon>
        <taxon>Garciella</taxon>
    </lineage>
</organism>
<evidence type="ECO:0000256" key="7">
    <source>
        <dbReference type="HAMAP-Rule" id="MF_00150"/>
    </source>
</evidence>
<dbReference type="OrthoDB" id="9801289at2"/>
<dbReference type="InterPro" id="IPR058924">
    <property type="entry name" value="AGPR_dimerisation_dom"/>
</dbReference>
<dbReference type="Gene3D" id="3.30.360.10">
    <property type="entry name" value="Dihydrodipicolinate Reductase, domain 2"/>
    <property type="match status" value="1"/>
</dbReference>
<comment type="pathway">
    <text evidence="1 7">Amino-acid biosynthesis; L-arginine biosynthesis; N(2)-acetyl-L-ornithine from L-glutamate: step 3/4.</text>
</comment>
<evidence type="ECO:0000259" key="8">
    <source>
        <dbReference type="SMART" id="SM00859"/>
    </source>
</evidence>
<evidence type="ECO:0000256" key="1">
    <source>
        <dbReference type="ARBA" id="ARBA00004862"/>
    </source>
</evidence>
<protein>
    <recommendedName>
        <fullName evidence="7">N-acetyl-gamma-glutamyl-phosphate reductase</fullName>
        <shortName evidence="7">AGPR</shortName>
        <ecNumber evidence="7">1.2.1.38</ecNumber>
    </recommendedName>
    <alternativeName>
        <fullName evidence="7">N-acetyl-glutamate semialdehyde dehydrogenase</fullName>
        <shortName evidence="7">NAGSA dehydrogenase</shortName>
    </alternativeName>
</protein>
<dbReference type="RefSeq" id="WP_087679237.1">
    <property type="nucleotide sequence ID" value="NZ_FUWV01000013.1"/>
</dbReference>
<keyword evidence="7" id="KW-0963">Cytoplasm</keyword>
<evidence type="ECO:0000256" key="2">
    <source>
        <dbReference type="ARBA" id="ARBA00022571"/>
    </source>
</evidence>
<dbReference type="InterPro" id="IPR050085">
    <property type="entry name" value="AGPR"/>
</dbReference>
<feature type="domain" description="Semialdehyde dehydrogenase NAD-binding" evidence="8">
    <location>
        <begin position="3"/>
        <end position="143"/>
    </location>
</feature>
<dbReference type="GO" id="GO:0003942">
    <property type="term" value="F:N-acetyl-gamma-glutamyl-phosphate reductase activity"/>
    <property type="evidence" value="ECO:0007669"/>
    <property type="project" value="UniProtKB-UniRule"/>
</dbReference>
<feature type="active site" evidence="7">
    <location>
        <position position="151"/>
    </location>
</feature>
<dbReference type="GO" id="GO:0070401">
    <property type="term" value="F:NADP+ binding"/>
    <property type="evidence" value="ECO:0007669"/>
    <property type="project" value="InterPro"/>
</dbReference>
<evidence type="ECO:0000313" key="9">
    <source>
        <dbReference type="EMBL" id="SJZ84346.1"/>
    </source>
</evidence>
<keyword evidence="3 7" id="KW-0028">Amino-acid biosynthesis</keyword>
<dbReference type="FunFam" id="3.30.360.10:FF:000014">
    <property type="entry name" value="N-acetyl-gamma-glutamyl-phosphate reductase"/>
    <property type="match status" value="1"/>
</dbReference>
<keyword evidence="10" id="KW-1185">Reference proteome</keyword>
<dbReference type="GO" id="GO:0005737">
    <property type="term" value="C:cytoplasm"/>
    <property type="evidence" value="ECO:0007669"/>
    <property type="project" value="UniProtKB-SubCell"/>
</dbReference>
<proteinExistence type="inferred from homology"/>
<dbReference type="Gene3D" id="3.40.50.720">
    <property type="entry name" value="NAD(P)-binding Rossmann-like Domain"/>
    <property type="match status" value="1"/>
</dbReference>
<dbReference type="AlphaFoldDB" id="A0A1T4NZ85"/>
<dbReference type="SUPFAM" id="SSF51735">
    <property type="entry name" value="NAD(P)-binding Rossmann-fold domains"/>
    <property type="match status" value="1"/>
</dbReference>
<dbReference type="InterPro" id="IPR000534">
    <property type="entry name" value="Semialdehyde_DH_NAD-bd"/>
</dbReference>
<reference evidence="9 10" key="1">
    <citation type="submission" date="2017-02" db="EMBL/GenBank/DDBJ databases">
        <authorList>
            <person name="Peterson S.W."/>
        </authorList>
    </citation>
    <scope>NUCLEOTIDE SEQUENCE [LARGE SCALE GENOMIC DNA]</scope>
    <source>
        <strain evidence="9 10">DSM 15102</strain>
    </source>
</reference>
<dbReference type="UniPathway" id="UPA00068">
    <property type="reaction ID" value="UER00108"/>
</dbReference>